<keyword evidence="3" id="KW-1185">Reference proteome</keyword>
<dbReference type="Pfam" id="PF00849">
    <property type="entry name" value="PseudoU_synth_2"/>
    <property type="match status" value="1"/>
</dbReference>
<comment type="caution">
    <text evidence="2">The sequence shown here is derived from an EMBL/GenBank/DDBJ whole genome shotgun (WGS) entry which is preliminary data.</text>
</comment>
<organism evidence="2 3">
    <name type="scientific">Durusdinium trenchii</name>
    <dbReference type="NCBI Taxonomy" id="1381693"/>
    <lineage>
        <taxon>Eukaryota</taxon>
        <taxon>Sar</taxon>
        <taxon>Alveolata</taxon>
        <taxon>Dinophyceae</taxon>
        <taxon>Suessiales</taxon>
        <taxon>Symbiodiniaceae</taxon>
        <taxon>Durusdinium</taxon>
    </lineage>
</organism>
<dbReference type="PANTHER" id="PTHR21600">
    <property type="entry name" value="MITOCHONDRIAL RNA PSEUDOURIDINE SYNTHASE"/>
    <property type="match status" value="1"/>
</dbReference>
<dbReference type="SUPFAM" id="SSF55120">
    <property type="entry name" value="Pseudouridine synthase"/>
    <property type="match status" value="1"/>
</dbReference>
<dbReference type="InterPro" id="IPR020103">
    <property type="entry name" value="PsdUridine_synth_cat_dom_sf"/>
</dbReference>
<dbReference type="CDD" id="cd02869">
    <property type="entry name" value="PseudoU_synth_RluA_like"/>
    <property type="match status" value="1"/>
</dbReference>
<dbReference type="Proteomes" id="UP001642484">
    <property type="component" value="Unassembled WGS sequence"/>
</dbReference>
<dbReference type="Gene3D" id="3.30.2350.10">
    <property type="entry name" value="Pseudouridine synthase"/>
    <property type="match status" value="1"/>
</dbReference>
<feature type="non-terminal residue" evidence="2">
    <location>
        <position position="213"/>
    </location>
</feature>
<dbReference type="InterPro" id="IPR050188">
    <property type="entry name" value="RluA_PseudoU_synthase"/>
</dbReference>
<proteinExistence type="predicted"/>
<gene>
    <name evidence="2" type="ORF">CCMP2556_LOCUS34026</name>
</gene>
<dbReference type="PANTHER" id="PTHR21600:SF92">
    <property type="entry name" value="RIBOSOMAL LARGE SUBUNIT PSEUDOURIDINE SYNTHASE C"/>
    <property type="match status" value="1"/>
</dbReference>
<feature type="domain" description="Pseudouridine synthase RsuA/RluA-like" evidence="1">
    <location>
        <begin position="11"/>
        <end position="124"/>
    </location>
</feature>
<dbReference type="EMBL" id="CAXAMN010022419">
    <property type="protein sequence ID" value="CAK9069222.1"/>
    <property type="molecule type" value="Genomic_DNA"/>
</dbReference>
<dbReference type="InterPro" id="IPR006145">
    <property type="entry name" value="PsdUridine_synth_RsuA/RluA"/>
</dbReference>
<protein>
    <recommendedName>
        <fullName evidence="1">Pseudouridine synthase RsuA/RluA-like domain-containing protein</fullName>
    </recommendedName>
</protein>
<evidence type="ECO:0000313" key="2">
    <source>
        <dbReference type="EMBL" id="CAK9069222.1"/>
    </source>
</evidence>
<sequence>MVSWKILDDADSDFGFLHRLDVPSSGLILAAKTYAAYYDLQLQLRSRSLARDYVVLNHGKLKRHKVDARLHWTGNFATRSGGQGKPSETRVSVVAFAGMNGSTYTMALVRVCTGRRHQIRSHCAYIGHPTVSDGRYTSWRTYQGDLGLSERNFLHRCRLTFRDANGELHKAKLPLPEDLRKAAHHLIYDRWLGLGGAKASVPDTSIQTEPSSK</sequence>
<accession>A0ABP0NZL7</accession>
<evidence type="ECO:0000313" key="3">
    <source>
        <dbReference type="Proteomes" id="UP001642484"/>
    </source>
</evidence>
<evidence type="ECO:0000259" key="1">
    <source>
        <dbReference type="Pfam" id="PF00849"/>
    </source>
</evidence>
<reference evidence="2 3" key="1">
    <citation type="submission" date="2024-02" db="EMBL/GenBank/DDBJ databases">
        <authorList>
            <person name="Chen Y."/>
            <person name="Shah S."/>
            <person name="Dougan E. K."/>
            <person name="Thang M."/>
            <person name="Chan C."/>
        </authorList>
    </citation>
    <scope>NUCLEOTIDE SEQUENCE [LARGE SCALE GENOMIC DNA]</scope>
</reference>
<name>A0ABP0NZL7_9DINO</name>